<gene>
    <name evidence="10" type="ORF">MVEN_01897600</name>
</gene>
<feature type="signal peptide" evidence="8">
    <location>
        <begin position="1"/>
        <end position="16"/>
    </location>
</feature>
<dbReference type="InterPro" id="IPR008814">
    <property type="entry name" value="Swp1"/>
</dbReference>
<evidence type="ECO:0000256" key="3">
    <source>
        <dbReference type="ARBA" id="ARBA00022729"/>
    </source>
</evidence>
<evidence type="ECO:0000256" key="2">
    <source>
        <dbReference type="ARBA" id="ARBA00022692"/>
    </source>
</evidence>
<evidence type="ECO:0000256" key="4">
    <source>
        <dbReference type="ARBA" id="ARBA00022824"/>
    </source>
</evidence>
<evidence type="ECO:0000256" key="8">
    <source>
        <dbReference type="SAM" id="SignalP"/>
    </source>
</evidence>
<accession>A0A8H6XG07</accession>
<dbReference type="GO" id="GO:0016740">
    <property type="term" value="F:transferase activity"/>
    <property type="evidence" value="ECO:0007669"/>
    <property type="project" value="UniProtKB-KW"/>
</dbReference>
<evidence type="ECO:0000256" key="5">
    <source>
        <dbReference type="ARBA" id="ARBA00022989"/>
    </source>
</evidence>
<dbReference type="PANTHER" id="PTHR12640">
    <property type="entry name" value="RIBOPHORIN II"/>
    <property type="match status" value="1"/>
</dbReference>
<feature type="transmembrane region" description="Helical" evidence="7">
    <location>
        <begin position="247"/>
        <end position="272"/>
    </location>
</feature>
<dbReference type="InterPro" id="IPR056790">
    <property type="entry name" value="Ribophorin_II_C"/>
</dbReference>
<evidence type="ECO:0000259" key="9">
    <source>
        <dbReference type="Pfam" id="PF25147"/>
    </source>
</evidence>
<sequence length="281" mass="30531">MFLLSSLLVLAATARAAVLTIQSPRVTTYDDTGAGIRTEVLKLTEKPLHPMALGPTDSLKLTFQIMEDGHKEGVVKGVQPLQTFLRLYDPETKEEGIQPIRVTPAGKAKFELNMAKPPLSLPPTTTTPLQVTLIIGHPSHSPLKIELFDMVLPESHPAPQHPDEASFHLLPEIVHTFRAPQKVPPRTISALFAGVALSPWAVLLALWSQVFPGAPHLFSPSILPFITSLGAFEVLLVWYWVDLKLGHVLLYGGILSLATLFTGKTALASIGARRVGTTKSK</sequence>
<feature type="chain" id="PRO_5044310428" evidence="8">
    <location>
        <begin position="17"/>
        <end position="281"/>
    </location>
</feature>
<dbReference type="OrthoDB" id="432292at2759"/>
<keyword evidence="2 7" id="KW-0812">Transmembrane</keyword>
<keyword evidence="5 7" id="KW-1133">Transmembrane helix</keyword>
<name>A0A8H6XG07_9AGAR</name>
<dbReference type="GO" id="GO:0008250">
    <property type="term" value="C:oligosaccharyltransferase complex"/>
    <property type="evidence" value="ECO:0007669"/>
    <property type="project" value="InterPro"/>
</dbReference>
<dbReference type="AlphaFoldDB" id="A0A8H6XG07"/>
<protein>
    <submittedName>
        <fullName evidence="10">Dolichyl-diphosphooligosaccharide--protein glycosyltransferase subunit 2</fullName>
    </submittedName>
</protein>
<proteinExistence type="predicted"/>
<evidence type="ECO:0000256" key="6">
    <source>
        <dbReference type="ARBA" id="ARBA00023136"/>
    </source>
</evidence>
<comment type="subcellular location">
    <subcellularLocation>
        <location evidence="1">Endoplasmic reticulum membrane</location>
        <topology evidence="1">Multi-pass membrane protein</topology>
    </subcellularLocation>
</comment>
<keyword evidence="4" id="KW-0256">Endoplasmic reticulum</keyword>
<dbReference type="GO" id="GO:0006487">
    <property type="term" value="P:protein N-linked glycosylation"/>
    <property type="evidence" value="ECO:0007669"/>
    <property type="project" value="TreeGrafter"/>
</dbReference>
<evidence type="ECO:0000313" key="11">
    <source>
        <dbReference type="Proteomes" id="UP000620124"/>
    </source>
</evidence>
<dbReference type="Proteomes" id="UP000620124">
    <property type="component" value="Unassembled WGS sequence"/>
</dbReference>
<dbReference type="Pfam" id="PF25147">
    <property type="entry name" value="Ribophorin_II_C"/>
    <property type="match status" value="1"/>
</dbReference>
<feature type="transmembrane region" description="Helical" evidence="7">
    <location>
        <begin position="222"/>
        <end position="241"/>
    </location>
</feature>
<evidence type="ECO:0000313" key="10">
    <source>
        <dbReference type="EMBL" id="KAF7339811.1"/>
    </source>
</evidence>
<keyword evidence="3 8" id="KW-0732">Signal</keyword>
<comment type="caution">
    <text evidence="10">The sequence shown here is derived from an EMBL/GenBank/DDBJ whole genome shotgun (WGS) entry which is preliminary data.</text>
</comment>
<keyword evidence="10" id="KW-0808">Transferase</keyword>
<evidence type="ECO:0000256" key="1">
    <source>
        <dbReference type="ARBA" id="ARBA00004477"/>
    </source>
</evidence>
<dbReference type="PANTHER" id="PTHR12640:SF0">
    <property type="entry name" value="DOLICHYL-DIPHOSPHOOLIGOSACCHARIDE--PROTEIN GLYCOSYLTRANSFERASE SUBUNIT 2"/>
    <property type="match status" value="1"/>
</dbReference>
<keyword evidence="6 7" id="KW-0472">Membrane</keyword>
<feature type="transmembrane region" description="Helical" evidence="7">
    <location>
        <begin position="188"/>
        <end position="210"/>
    </location>
</feature>
<reference evidence="10" key="1">
    <citation type="submission" date="2020-05" db="EMBL/GenBank/DDBJ databases">
        <title>Mycena genomes resolve the evolution of fungal bioluminescence.</title>
        <authorList>
            <person name="Tsai I.J."/>
        </authorList>
    </citation>
    <scope>NUCLEOTIDE SEQUENCE</scope>
    <source>
        <strain evidence="10">CCC161011</strain>
    </source>
</reference>
<evidence type="ECO:0000256" key="7">
    <source>
        <dbReference type="SAM" id="Phobius"/>
    </source>
</evidence>
<dbReference type="UniPathway" id="UPA00378"/>
<dbReference type="EMBL" id="JACAZI010000019">
    <property type="protein sequence ID" value="KAF7339811.1"/>
    <property type="molecule type" value="Genomic_DNA"/>
</dbReference>
<organism evidence="10 11">
    <name type="scientific">Mycena venus</name>
    <dbReference type="NCBI Taxonomy" id="2733690"/>
    <lineage>
        <taxon>Eukaryota</taxon>
        <taxon>Fungi</taxon>
        <taxon>Dikarya</taxon>
        <taxon>Basidiomycota</taxon>
        <taxon>Agaricomycotina</taxon>
        <taxon>Agaricomycetes</taxon>
        <taxon>Agaricomycetidae</taxon>
        <taxon>Agaricales</taxon>
        <taxon>Marasmiineae</taxon>
        <taxon>Mycenaceae</taxon>
        <taxon>Mycena</taxon>
    </lineage>
</organism>
<feature type="domain" description="Ribophorin II C-terminal" evidence="9">
    <location>
        <begin position="177"/>
        <end position="274"/>
    </location>
</feature>
<keyword evidence="11" id="KW-1185">Reference proteome</keyword>